<protein>
    <recommendedName>
        <fullName evidence="2">Rhodopsin domain-containing protein</fullName>
    </recommendedName>
</protein>
<keyword evidence="1" id="KW-1133">Transmembrane helix</keyword>
<feature type="transmembrane region" description="Helical" evidence="1">
    <location>
        <begin position="45"/>
        <end position="65"/>
    </location>
</feature>
<dbReference type="Proteomes" id="UP000710440">
    <property type="component" value="Unassembled WGS sequence"/>
</dbReference>
<dbReference type="GeneID" id="66930167"/>
<dbReference type="AlphaFoldDB" id="A0A9P3F9Q6"/>
<gene>
    <name evidence="3" type="ORF">Aspvir_002185</name>
</gene>
<dbReference type="RefSeq" id="XP_043129721.1">
    <property type="nucleotide sequence ID" value="XM_043273786.1"/>
</dbReference>
<evidence type="ECO:0000313" key="4">
    <source>
        <dbReference type="Proteomes" id="UP000710440"/>
    </source>
</evidence>
<proteinExistence type="predicted"/>
<feature type="domain" description="Rhodopsin" evidence="2">
    <location>
        <begin position="29"/>
        <end position="96"/>
    </location>
</feature>
<dbReference type="EMBL" id="BOPL01000011">
    <property type="protein sequence ID" value="GIK06535.1"/>
    <property type="molecule type" value="Genomic_DNA"/>
</dbReference>
<dbReference type="Pfam" id="PF20684">
    <property type="entry name" value="Fung_rhodopsin"/>
    <property type="match status" value="1"/>
</dbReference>
<organism evidence="3 4">
    <name type="scientific">Aspergillus viridinutans</name>
    <dbReference type="NCBI Taxonomy" id="75553"/>
    <lineage>
        <taxon>Eukaryota</taxon>
        <taxon>Fungi</taxon>
        <taxon>Dikarya</taxon>
        <taxon>Ascomycota</taxon>
        <taxon>Pezizomycotina</taxon>
        <taxon>Eurotiomycetes</taxon>
        <taxon>Eurotiomycetidae</taxon>
        <taxon>Eurotiales</taxon>
        <taxon>Aspergillaceae</taxon>
        <taxon>Aspergillus</taxon>
        <taxon>Aspergillus subgen. Fumigati</taxon>
    </lineage>
</organism>
<feature type="non-terminal residue" evidence="3">
    <location>
        <position position="96"/>
    </location>
</feature>
<name>A0A9P3F9Q6_ASPVI</name>
<keyword evidence="1" id="KW-0472">Membrane</keyword>
<evidence type="ECO:0000256" key="1">
    <source>
        <dbReference type="SAM" id="Phobius"/>
    </source>
</evidence>
<sequence>MSADIPDRGPLVRVVTAVVITLSTVVVLLRFISRGLIVRHLSGEDYCLLLAWLIAIGLSASVILATTNGLGRYDSDIPSDWEYRLLQWTYVFTVLY</sequence>
<comment type="caution">
    <text evidence="3">The sequence shown here is derived from an EMBL/GenBank/DDBJ whole genome shotgun (WGS) entry which is preliminary data.</text>
</comment>
<dbReference type="OrthoDB" id="5417887at2759"/>
<evidence type="ECO:0000259" key="2">
    <source>
        <dbReference type="Pfam" id="PF20684"/>
    </source>
</evidence>
<accession>A0A9P3F9Q6</accession>
<evidence type="ECO:0000313" key="3">
    <source>
        <dbReference type="EMBL" id="GIK06535.1"/>
    </source>
</evidence>
<keyword evidence="4" id="KW-1185">Reference proteome</keyword>
<keyword evidence="1" id="KW-0812">Transmembrane</keyword>
<feature type="transmembrane region" description="Helical" evidence="1">
    <location>
        <begin position="12"/>
        <end position="33"/>
    </location>
</feature>
<dbReference type="InterPro" id="IPR049326">
    <property type="entry name" value="Rhodopsin_dom_fungi"/>
</dbReference>
<reference evidence="3 4" key="1">
    <citation type="submission" date="2021-02" db="EMBL/GenBank/DDBJ databases">
        <title>Pan-genome distribution and transcriptional activeness of fungal secondary metabolism genes in Aspergillus section Fumigati.</title>
        <authorList>
            <person name="Takahashi H."/>
            <person name="Umemura M."/>
            <person name="Ninomiya A."/>
            <person name="Kusuya Y."/>
            <person name="Urayama S."/>
            <person name="Shimizu M."/>
            <person name="Watanabe A."/>
            <person name="Kamei K."/>
            <person name="Yaguchi T."/>
            <person name="Hagiwara D."/>
        </authorList>
    </citation>
    <scope>NUCLEOTIDE SEQUENCE [LARGE SCALE GENOMIC DNA]</scope>
    <source>
        <strain evidence="3 4">IFM 47045</strain>
    </source>
</reference>